<dbReference type="CDD" id="cd12306">
    <property type="entry name" value="RRM_II_PABPs"/>
    <property type="match status" value="1"/>
</dbReference>
<reference evidence="5" key="1">
    <citation type="submission" date="2019-12" db="EMBL/GenBank/DDBJ databases">
        <authorList>
            <person name="Scholes J."/>
        </authorList>
    </citation>
    <scope>NUCLEOTIDE SEQUENCE</scope>
</reference>
<dbReference type="Proteomes" id="UP001153555">
    <property type="component" value="Unassembled WGS sequence"/>
</dbReference>
<gene>
    <name evidence="5" type="ORF">SHERM_00024</name>
</gene>
<dbReference type="PANTHER" id="PTHR23236">
    <property type="entry name" value="EUKARYOTIC TRANSLATION INITIATION FACTOR 4B/4H"/>
    <property type="match status" value="1"/>
</dbReference>
<dbReference type="SMART" id="SM00360">
    <property type="entry name" value="RRM"/>
    <property type="match status" value="1"/>
</dbReference>
<feature type="coiled-coil region" evidence="3">
    <location>
        <begin position="40"/>
        <end position="67"/>
    </location>
</feature>
<accession>A0A9N7R326</accession>
<evidence type="ECO:0000259" key="4">
    <source>
        <dbReference type="PROSITE" id="PS50102"/>
    </source>
</evidence>
<organism evidence="5 6">
    <name type="scientific">Striga hermonthica</name>
    <name type="common">Purple witchweed</name>
    <name type="synonym">Buchnera hermonthica</name>
    <dbReference type="NCBI Taxonomy" id="68872"/>
    <lineage>
        <taxon>Eukaryota</taxon>
        <taxon>Viridiplantae</taxon>
        <taxon>Streptophyta</taxon>
        <taxon>Embryophyta</taxon>
        <taxon>Tracheophyta</taxon>
        <taxon>Spermatophyta</taxon>
        <taxon>Magnoliopsida</taxon>
        <taxon>eudicotyledons</taxon>
        <taxon>Gunneridae</taxon>
        <taxon>Pentapetalae</taxon>
        <taxon>asterids</taxon>
        <taxon>lamiids</taxon>
        <taxon>Lamiales</taxon>
        <taxon>Orobanchaceae</taxon>
        <taxon>Buchnereae</taxon>
        <taxon>Striga</taxon>
    </lineage>
</organism>
<evidence type="ECO:0000313" key="5">
    <source>
        <dbReference type="EMBL" id="CAA0810998.1"/>
    </source>
</evidence>
<evidence type="ECO:0000256" key="3">
    <source>
        <dbReference type="SAM" id="Coils"/>
    </source>
</evidence>
<sequence>MDIKGIKKEQDVYVPQKSYDEANSDVVEAAATVQMKTRFLETLRHRLKEVEEEADGLRQALAKQEREIRVVQGSLEGQTGGSAVAIKVEPKVEIKEEPKEDSDARSIFVGNVDYACTAEEVQHHFQSCGTINRVTVMTDTFGQPKGFAYVEFVEVEAVQNALLLNETELHSRQIKVCVKRTNIPGMNQYRGMRPFSNYGYGSFPRFKRPVHYKPY</sequence>
<evidence type="ECO:0000256" key="2">
    <source>
        <dbReference type="PROSITE-ProRule" id="PRU00176"/>
    </source>
</evidence>
<evidence type="ECO:0000256" key="1">
    <source>
        <dbReference type="ARBA" id="ARBA00022884"/>
    </source>
</evidence>
<dbReference type="InterPro" id="IPR000504">
    <property type="entry name" value="RRM_dom"/>
</dbReference>
<dbReference type="AlphaFoldDB" id="A0A9N7R326"/>
<name>A0A9N7R326_STRHE</name>
<dbReference type="Pfam" id="PF00076">
    <property type="entry name" value="RRM_1"/>
    <property type="match status" value="1"/>
</dbReference>
<keyword evidence="1 2" id="KW-0694">RNA-binding</keyword>
<dbReference type="PANTHER" id="PTHR23236:SF92">
    <property type="entry name" value="POLYADENYLATE-BINDING PROTEIN 1"/>
    <property type="match status" value="1"/>
</dbReference>
<comment type="caution">
    <text evidence="5">The sequence shown here is derived from an EMBL/GenBank/DDBJ whole genome shotgun (WGS) entry which is preliminary data.</text>
</comment>
<dbReference type="GO" id="GO:0008143">
    <property type="term" value="F:poly(A) binding"/>
    <property type="evidence" value="ECO:0007669"/>
    <property type="project" value="TreeGrafter"/>
</dbReference>
<dbReference type="Gene3D" id="3.30.70.330">
    <property type="match status" value="1"/>
</dbReference>
<dbReference type="OrthoDB" id="591723at2759"/>
<feature type="domain" description="RRM" evidence="4">
    <location>
        <begin position="105"/>
        <end position="181"/>
    </location>
</feature>
<dbReference type="SUPFAM" id="SSF54928">
    <property type="entry name" value="RNA-binding domain, RBD"/>
    <property type="match status" value="1"/>
</dbReference>
<evidence type="ECO:0000313" key="6">
    <source>
        <dbReference type="Proteomes" id="UP001153555"/>
    </source>
</evidence>
<dbReference type="PROSITE" id="PS50102">
    <property type="entry name" value="RRM"/>
    <property type="match status" value="1"/>
</dbReference>
<dbReference type="InterPro" id="IPR012677">
    <property type="entry name" value="Nucleotide-bd_a/b_plait_sf"/>
</dbReference>
<proteinExistence type="predicted"/>
<keyword evidence="6" id="KW-1185">Reference proteome</keyword>
<protein>
    <submittedName>
        <fullName evidence="5">Polyadenylate-binding protein 1</fullName>
    </submittedName>
</protein>
<keyword evidence="3" id="KW-0175">Coiled coil</keyword>
<dbReference type="InterPro" id="IPR035979">
    <property type="entry name" value="RBD_domain_sf"/>
</dbReference>
<dbReference type="EMBL" id="CACSLK010007779">
    <property type="protein sequence ID" value="CAA0810998.1"/>
    <property type="molecule type" value="Genomic_DNA"/>
</dbReference>